<organism evidence="2">
    <name type="scientific">marine metagenome</name>
    <dbReference type="NCBI Taxonomy" id="408172"/>
    <lineage>
        <taxon>unclassified sequences</taxon>
        <taxon>metagenomes</taxon>
        <taxon>ecological metagenomes</taxon>
    </lineage>
</organism>
<reference evidence="2" key="1">
    <citation type="submission" date="2018-05" db="EMBL/GenBank/DDBJ databases">
        <authorList>
            <person name="Lanie J.A."/>
            <person name="Ng W.-L."/>
            <person name="Kazmierczak K.M."/>
            <person name="Andrzejewski T.M."/>
            <person name="Davidsen T.M."/>
            <person name="Wayne K.J."/>
            <person name="Tettelin H."/>
            <person name="Glass J.I."/>
            <person name="Rusch D."/>
            <person name="Podicherti R."/>
            <person name="Tsui H.-C.T."/>
            <person name="Winkler M.E."/>
        </authorList>
    </citation>
    <scope>NUCLEOTIDE SEQUENCE</scope>
</reference>
<keyword evidence="1" id="KW-0472">Membrane</keyword>
<protein>
    <submittedName>
        <fullName evidence="2">Uncharacterized protein</fullName>
    </submittedName>
</protein>
<sequence>QTSKPTGQASIGLPPVAKLTVEGIVIFISFGITIYYLLKALGI</sequence>
<gene>
    <name evidence="2" type="ORF">METZ01_LOCUS265755</name>
</gene>
<dbReference type="AlphaFoldDB" id="A0A382JQL5"/>
<evidence type="ECO:0000313" key="2">
    <source>
        <dbReference type="EMBL" id="SVC12901.1"/>
    </source>
</evidence>
<proteinExistence type="predicted"/>
<feature type="transmembrane region" description="Helical" evidence="1">
    <location>
        <begin position="20"/>
        <end position="38"/>
    </location>
</feature>
<keyword evidence="1" id="KW-1133">Transmembrane helix</keyword>
<feature type="non-terminal residue" evidence="2">
    <location>
        <position position="1"/>
    </location>
</feature>
<evidence type="ECO:0000256" key="1">
    <source>
        <dbReference type="SAM" id="Phobius"/>
    </source>
</evidence>
<accession>A0A382JQL5</accession>
<name>A0A382JQL5_9ZZZZ</name>
<keyword evidence="1" id="KW-0812">Transmembrane</keyword>
<dbReference type="EMBL" id="UINC01075071">
    <property type="protein sequence ID" value="SVC12901.1"/>
    <property type="molecule type" value="Genomic_DNA"/>
</dbReference>